<dbReference type="PANTHER" id="PTHR34236">
    <property type="entry name" value="DIMETHYL SULFOXIDE REDUCTASE TRANSCRIPTIONAL ACTIVATOR"/>
    <property type="match status" value="1"/>
</dbReference>
<evidence type="ECO:0000259" key="5">
    <source>
        <dbReference type="Pfam" id="PF24281"/>
    </source>
</evidence>
<evidence type="ECO:0000313" key="7">
    <source>
        <dbReference type="Proteomes" id="UP001596395"/>
    </source>
</evidence>
<evidence type="ECO:0000259" key="4">
    <source>
        <dbReference type="Pfam" id="PF04967"/>
    </source>
</evidence>
<gene>
    <name evidence="6" type="ORF">ACFQGB_04310</name>
</gene>
<dbReference type="InterPro" id="IPR056529">
    <property type="entry name" value="HVO_2928_N"/>
</dbReference>
<dbReference type="InterPro" id="IPR007050">
    <property type="entry name" value="HTH_bacterioopsin"/>
</dbReference>
<dbReference type="AlphaFoldDB" id="A0ABD5VC75"/>
<dbReference type="EMBL" id="JBHSXN010000001">
    <property type="protein sequence ID" value="MFC6952078.1"/>
    <property type="molecule type" value="Genomic_DNA"/>
</dbReference>
<feature type="region of interest" description="Disordered" evidence="3">
    <location>
        <begin position="157"/>
        <end position="177"/>
    </location>
</feature>
<comment type="caution">
    <text evidence="6">The sequence shown here is derived from an EMBL/GenBank/DDBJ whole genome shotgun (WGS) entry which is preliminary data.</text>
</comment>
<evidence type="ECO:0000256" key="3">
    <source>
        <dbReference type="SAM" id="MobiDB-lite"/>
    </source>
</evidence>
<dbReference type="Proteomes" id="UP001596395">
    <property type="component" value="Unassembled WGS sequence"/>
</dbReference>
<feature type="domain" description="HVO-2928 N-terminal" evidence="5">
    <location>
        <begin position="3"/>
        <end position="169"/>
    </location>
</feature>
<dbReference type="Pfam" id="PF24281">
    <property type="entry name" value="HVO_2928_N"/>
    <property type="match status" value="1"/>
</dbReference>
<dbReference type="RefSeq" id="WP_336349073.1">
    <property type="nucleotide sequence ID" value="NZ_JAZAQL010000001.1"/>
</dbReference>
<reference evidence="6 7" key="1">
    <citation type="journal article" date="2019" name="Int. J. Syst. Evol. Microbiol.">
        <title>The Global Catalogue of Microorganisms (GCM) 10K type strain sequencing project: providing services to taxonomists for standard genome sequencing and annotation.</title>
        <authorList>
            <consortium name="The Broad Institute Genomics Platform"/>
            <consortium name="The Broad Institute Genome Sequencing Center for Infectious Disease"/>
            <person name="Wu L."/>
            <person name="Ma J."/>
        </authorList>
    </citation>
    <scope>NUCLEOTIDE SEQUENCE [LARGE SCALE GENOMIC DNA]</scope>
    <source>
        <strain evidence="6 7">GX26</strain>
    </source>
</reference>
<keyword evidence="7" id="KW-1185">Reference proteome</keyword>
<sequence length="249" mass="27885">MREYVFTLEYDRGVDPIADVFIDHPEAIARSVACNVVGEDMWRIDRFSGPEHAIDALEELVLDANRCNECPEGACDSYREHELLETNATTATVYTYRQGIDACPALPYPASEHLGPGLFFETRRRGNEYVWRILTRDDTGAGELFDHVRDSFPDSIGISLSQTGDPTHWGDGDDDRDELPYEQRAALEAAVDAGYYQTPRESTLAEVAEDAGIPRSTLQYRLQNAETWLATEFTEGCLGVDDDVPERAP</sequence>
<evidence type="ECO:0000256" key="2">
    <source>
        <dbReference type="ARBA" id="ARBA00023163"/>
    </source>
</evidence>
<evidence type="ECO:0000256" key="1">
    <source>
        <dbReference type="ARBA" id="ARBA00023015"/>
    </source>
</evidence>
<proteinExistence type="predicted"/>
<accession>A0ABD5VC75</accession>
<keyword evidence="2" id="KW-0804">Transcription</keyword>
<organism evidence="6 7">
    <name type="scientific">Halorubellus litoreus</name>
    <dbReference type="NCBI Taxonomy" id="755308"/>
    <lineage>
        <taxon>Archaea</taxon>
        <taxon>Methanobacteriati</taxon>
        <taxon>Methanobacteriota</taxon>
        <taxon>Stenosarchaea group</taxon>
        <taxon>Halobacteria</taxon>
        <taxon>Halobacteriales</taxon>
        <taxon>Halorubellaceae</taxon>
        <taxon>Halorubellus</taxon>
    </lineage>
</organism>
<dbReference type="Pfam" id="PF04967">
    <property type="entry name" value="HTH_10"/>
    <property type="match status" value="1"/>
</dbReference>
<protein>
    <submittedName>
        <fullName evidence="6">Helix-turn-helix domain-containing protein</fullName>
    </submittedName>
</protein>
<evidence type="ECO:0000313" key="6">
    <source>
        <dbReference type="EMBL" id="MFC6952078.1"/>
    </source>
</evidence>
<feature type="domain" description="HTH bat-type" evidence="4">
    <location>
        <begin position="182"/>
        <end position="229"/>
    </location>
</feature>
<keyword evidence="1" id="KW-0805">Transcription regulation</keyword>
<dbReference type="PANTHER" id="PTHR34236:SF1">
    <property type="entry name" value="DIMETHYL SULFOXIDE REDUCTASE TRANSCRIPTIONAL ACTIVATOR"/>
    <property type="match status" value="1"/>
</dbReference>
<name>A0ABD5VC75_9EURY</name>